<dbReference type="AlphaFoldDB" id="A0A1F6CGQ5"/>
<dbReference type="NCBIfam" id="TIGR03698">
    <property type="entry name" value="clan_AA_DTGF"/>
    <property type="match status" value="1"/>
</dbReference>
<reference evidence="1 2" key="1">
    <citation type="journal article" date="2016" name="Nat. Commun.">
        <title>Thousands of microbial genomes shed light on interconnected biogeochemical processes in an aquifer system.</title>
        <authorList>
            <person name="Anantharaman K."/>
            <person name="Brown C.T."/>
            <person name="Hug L.A."/>
            <person name="Sharon I."/>
            <person name="Castelle C.J."/>
            <person name="Probst A.J."/>
            <person name="Thomas B.C."/>
            <person name="Singh A."/>
            <person name="Wilkins M.J."/>
            <person name="Karaoz U."/>
            <person name="Brodie E.L."/>
            <person name="Williams K.H."/>
            <person name="Hubbard S.S."/>
            <person name="Banfield J.F."/>
        </authorList>
    </citation>
    <scope>NUCLEOTIDE SEQUENCE [LARGE SCALE GENOMIC DNA]</scope>
    <source>
        <strain evidence="2">RIFCSPLOWO2_12_FULL_64_10</strain>
    </source>
</reference>
<keyword evidence="1" id="KW-0645">Protease</keyword>
<accession>A0A1F6CGQ5</accession>
<sequence length="125" mass="13579">MISGLVNADLEATIRLKIQGTDGHEQEIEAVIDTGFNGFLTLPPSFIIALGLPWLTQGRAMLGDGRMELFDVYTATVIWDGQPLRIMVDAADTAPLVGMSLMHGYELNLQNIDGGLVSLKRLIIP</sequence>
<proteinExistence type="predicted"/>
<organism evidence="1 2">
    <name type="scientific">Handelsmanbacteria sp. (strain RIFCSPLOWO2_12_FULL_64_10)</name>
    <dbReference type="NCBI Taxonomy" id="1817868"/>
    <lineage>
        <taxon>Bacteria</taxon>
        <taxon>Candidatus Handelsmaniibacteriota</taxon>
    </lineage>
</organism>
<evidence type="ECO:0000313" key="2">
    <source>
        <dbReference type="Proteomes" id="UP000178606"/>
    </source>
</evidence>
<name>A0A1F6CGQ5_HANXR</name>
<gene>
    <name evidence="1" type="ORF">A3F84_23005</name>
</gene>
<dbReference type="InterPro" id="IPR022274">
    <property type="entry name" value="Peptidase_asp_AF0612"/>
</dbReference>
<dbReference type="GO" id="GO:0008233">
    <property type="term" value="F:peptidase activity"/>
    <property type="evidence" value="ECO:0007669"/>
    <property type="project" value="UniProtKB-KW"/>
</dbReference>
<comment type="caution">
    <text evidence="1">The sequence shown here is derived from an EMBL/GenBank/DDBJ whole genome shotgun (WGS) entry which is preliminary data.</text>
</comment>
<dbReference type="EMBL" id="MFKF01000254">
    <property type="protein sequence ID" value="OGG48151.1"/>
    <property type="molecule type" value="Genomic_DNA"/>
</dbReference>
<dbReference type="Proteomes" id="UP000178606">
    <property type="component" value="Unassembled WGS sequence"/>
</dbReference>
<dbReference type="GO" id="GO:0006508">
    <property type="term" value="P:proteolysis"/>
    <property type="evidence" value="ECO:0007669"/>
    <property type="project" value="UniProtKB-KW"/>
</dbReference>
<evidence type="ECO:0000313" key="1">
    <source>
        <dbReference type="EMBL" id="OGG48151.1"/>
    </source>
</evidence>
<keyword evidence="1" id="KW-0378">Hydrolase</keyword>
<protein>
    <submittedName>
        <fullName evidence="1">Clan AA aspartic protease</fullName>
    </submittedName>
</protein>